<evidence type="ECO:0000313" key="3">
    <source>
        <dbReference type="Proteomes" id="UP000323506"/>
    </source>
</evidence>
<feature type="chain" id="PRO_5022798268" evidence="1">
    <location>
        <begin position="19"/>
        <end position="53"/>
    </location>
</feature>
<dbReference type="EMBL" id="CM017695">
    <property type="protein sequence ID" value="TYH07258.1"/>
    <property type="molecule type" value="Genomic_DNA"/>
</dbReference>
<evidence type="ECO:0000313" key="2">
    <source>
        <dbReference type="EMBL" id="TYH07258.1"/>
    </source>
</evidence>
<dbReference type="Proteomes" id="UP000323506">
    <property type="component" value="Chromosome A08"/>
</dbReference>
<accession>A0A5D2FP72</accession>
<feature type="signal peptide" evidence="1">
    <location>
        <begin position="1"/>
        <end position="18"/>
    </location>
</feature>
<gene>
    <name evidence="2" type="ORF">ES288_A08G219400v1</name>
</gene>
<dbReference type="AlphaFoldDB" id="A0A5D2FP72"/>
<evidence type="ECO:0000256" key="1">
    <source>
        <dbReference type="SAM" id="SignalP"/>
    </source>
</evidence>
<name>A0A5D2FP72_GOSDA</name>
<organism evidence="2 3">
    <name type="scientific">Gossypium darwinii</name>
    <name type="common">Darwin's cotton</name>
    <name type="synonym">Gossypium barbadense var. darwinii</name>
    <dbReference type="NCBI Taxonomy" id="34276"/>
    <lineage>
        <taxon>Eukaryota</taxon>
        <taxon>Viridiplantae</taxon>
        <taxon>Streptophyta</taxon>
        <taxon>Embryophyta</taxon>
        <taxon>Tracheophyta</taxon>
        <taxon>Spermatophyta</taxon>
        <taxon>Magnoliopsida</taxon>
        <taxon>eudicotyledons</taxon>
        <taxon>Gunneridae</taxon>
        <taxon>Pentapetalae</taxon>
        <taxon>rosids</taxon>
        <taxon>malvids</taxon>
        <taxon>Malvales</taxon>
        <taxon>Malvaceae</taxon>
        <taxon>Malvoideae</taxon>
        <taxon>Gossypium</taxon>
    </lineage>
</organism>
<proteinExistence type="predicted"/>
<sequence>MMMIIIFFFLTEISSVLGLKNTKFTFPSKKQTTANLKIKPTKGKQKKRENGVG</sequence>
<keyword evidence="3" id="KW-1185">Reference proteome</keyword>
<protein>
    <submittedName>
        <fullName evidence="2">Uncharacterized protein</fullName>
    </submittedName>
</protein>
<reference evidence="2 3" key="1">
    <citation type="submission" date="2019-06" db="EMBL/GenBank/DDBJ databases">
        <title>WGS assembly of Gossypium darwinii.</title>
        <authorList>
            <person name="Chen Z.J."/>
            <person name="Sreedasyam A."/>
            <person name="Ando A."/>
            <person name="Song Q."/>
            <person name="De L."/>
            <person name="Hulse-Kemp A."/>
            <person name="Ding M."/>
            <person name="Ye W."/>
            <person name="Kirkbride R."/>
            <person name="Jenkins J."/>
            <person name="Plott C."/>
            <person name="Lovell J."/>
            <person name="Lin Y.-M."/>
            <person name="Vaughn R."/>
            <person name="Liu B."/>
            <person name="Li W."/>
            <person name="Simpson S."/>
            <person name="Scheffler B."/>
            <person name="Saski C."/>
            <person name="Grover C."/>
            <person name="Hu G."/>
            <person name="Conover J."/>
            <person name="Carlson J."/>
            <person name="Shu S."/>
            <person name="Boston L."/>
            <person name="Williams M."/>
            <person name="Peterson D."/>
            <person name="Mcgee K."/>
            <person name="Jones D."/>
            <person name="Wendel J."/>
            <person name="Stelly D."/>
            <person name="Grimwood J."/>
            <person name="Schmutz J."/>
        </authorList>
    </citation>
    <scope>NUCLEOTIDE SEQUENCE [LARGE SCALE GENOMIC DNA]</scope>
    <source>
        <strain evidence="2">1808015.09</strain>
    </source>
</reference>
<keyword evidence="1" id="KW-0732">Signal</keyword>